<protein>
    <submittedName>
        <fullName evidence="1">Glycosyltransferase</fullName>
    </submittedName>
</protein>
<dbReference type="Pfam" id="PF13692">
    <property type="entry name" value="Glyco_trans_1_4"/>
    <property type="match status" value="1"/>
</dbReference>
<dbReference type="AlphaFoldDB" id="A0A5Q2MG60"/>
<dbReference type="EMBL" id="CP045737">
    <property type="protein sequence ID" value="QGG40032.1"/>
    <property type="molecule type" value="Genomic_DNA"/>
</dbReference>
<gene>
    <name evidence="1" type="ORF">GEV26_00795</name>
</gene>
<dbReference type="GO" id="GO:0016757">
    <property type="term" value="F:glycosyltransferase activity"/>
    <property type="evidence" value="ECO:0007669"/>
    <property type="project" value="TreeGrafter"/>
</dbReference>
<keyword evidence="2" id="KW-1185">Reference proteome</keyword>
<dbReference type="RefSeq" id="WP_153651305.1">
    <property type="nucleotide sequence ID" value="NZ_CP045737.1"/>
</dbReference>
<evidence type="ECO:0000313" key="2">
    <source>
        <dbReference type="Proteomes" id="UP000392064"/>
    </source>
</evidence>
<keyword evidence="1" id="KW-0808">Transferase</keyword>
<sequence length="366" mass="39927">MSAASSIRVLPELRSIQVERAEVLTPALHLYFAENYDLSRTSVPKSFRRVGLIGAVAVLARSRAVTLELPEPLWLREFPRTATMALVWRLRGLLSASRREVVMYAIENNDLETLVGKRSRVAHVLVVTALRIFISHFVDRIAFGSPSAASAYSALISGDVDGDGGVVESTKYAQFTELPAPRNSIDLDTSSTDAIFVGELSVRKGMEHLMAAWELVERQSPGARLRVVGTGPLTEKVVAWCSASPQTRHYMGFVEHGALDAHIEQCAVLVAPSRRAGRWREQIGLPIVEGLASGLTIVTSRDTGLAAWLEAQGHQVIRSDYQVVELAGALLEALGSPIPKKTVIGSLPLEPQRIRADRWLHESGAS</sequence>
<dbReference type="InterPro" id="IPR050194">
    <property type="entry name" value="Glycosyltransferase_grp1"/>
</dbReference>
<dbReference type="KEGG" id="aef:GEV26_00795"/>
<name>A0A5Q2MG60_9ACTN</name>
<proteinExistence type="predicted"/>
<dbReference type="SUPFAM" id="SSF53756">
    <property type="entry name" value="UDP-Glycosyltransferase/glycogen phosphorylase"/>
    <property type="match status" value="1"/>
</dbReference>
<dbReference type="Proteomes" id="UP000392064">
    <property type="component" value="Chromosome"/>
</dbReference>
<dbReference type="PANTHER" id="PTHR45947:SF13">
    <property type="entry name" value="TRANSFERASE"/>
    <property type="match status" value="1"/>
</dbReference>
<dbReference type="PANTHER" id="PTHR45947">
    <property type="entry name" value="SULFOQUINOVOSYL TRANSFERASE SQD2"/>
    <property type="match status" value="1"/>
</dbReference>
<organism evidence="1 2">
    <name type="scientific">Aeromicrobium yanjiei</name>
    <dbReference type="NCBI Taxonomy" id="2662028"/>
    <lineage>
        <taxon>Bacteria</taxon>
        <taxon>Bacillati</taxon>
        <taxon>Actinomycetota</taxon>
        <taxon>Actinomycetes</taxon>
        <taxon>Propionibacteriales</taxon>
        <taxon>Nocardioidaceae</taxon>
        <taxon>Aeromicrobium</taxon>
    </lineage>
</organism>
<dbReference type="Gene3D" id="3.40.50.2000">
    <property type="entry name" value="Glycogen Phosphorylase B"/>
    <property type="match status" value="1"/>
</dbReference>
<accession>A0A5Q2MG60</accession>
<reference evidence="1 2" key="1">
    <citation type="submission" date="2019-11" db="EMBL/GenBank/DDBJ databases">
        <authorList>
            <person name="Li J."/>
        </authorList>
    </citation>
    <scope>NUCLEOTIDE SEQUENCE [LARGE SCALE GENOMIC DNA]</scope>
    <source>
        <strain evidence="1 2">MF47</strain>
    </source>
</reference>
<evidence type="ECO:0000313" key="1">
    <source>
        <dbReference type="EMBL" id="QGG40032.1"/>
    </source>
</evidence>